<reference evidence="9 10" key="1">
    <citation type="submission" date="2018-06" db="EMBL/GenBank/DDBJ databases">
        <title>Genomic Encyclopedia of Archaeal and Bacterial Type Strains, Phase II (KMG-II): from individual species to whole genera.</title>
        <authorList>
            <person name="Goeker M."/>
        </authorList>
    </citation>
    <scope>NUCLEOTIDE SEQUENCE [LARGE SCALE GENOMIC DNA]</scope>
    <source>
        <strain evidence="9 10">DSM 22009</strain>
    </source>
</reference>
<dbReference type="InterPro" id="IPR016161">
    <property type="entry name" value="Ald_DH/histidinol_DH"/>
</dbReference>
<dbReference type="PANTHER" id="PTHR43570">
    <property type="entry name" value="ALDEHYDE DEHYDROGENASE"/>
    <property type="match status" value="1"/>
</dbReference>
<dbReference type="Proteomes" id="UP000248916">
    <property type="component" value="Unassembled WGS sequence"/>
</dbReference>
<dbReference type="GO" id="GO:0005737">
    <property type="term" value="C:cytoplasm"/>
    <property type="evidence" value="ECO:0007669"/>
    <property type="project" value="TreeGrafter"/>
</dbReference>
<feature type="active site" evidence="5">
    <location>
        <position position="246"/>
    </location>
</feature>
<dbReference type="PROSITE" id="PS00070">
    <property type="entry name" value="ALDEHYDE_DEHYDR_CYS"/>
    <property type="match status" value="1"/>
</dbReference>
<dbReference type="Gene3D" id="3.40.309.10">
    <property type="entry name" value="Aldehyde Dehydrogenase, Chain A, domain 2"/>
    <property type="match status" value="1"/>
</dbReference>
<accession>A0A2W7N9H1</accession>
<dbReference type="PIRSF" id="PIRSF036492">
    <property type="entry name" value="ALDH"/>
    <property type="match status" value="1"/>
</dbReference>
<dbReference type="EMBL" id="QKZL01000005">
    <property type="protein sequence ID" value="PZX17055.1"/>
    <property type="molecule type" value="Genomic_DNA"/>
</dbReference>
<evidence type="ECO:0000256" key="5">
    <source>
        <dbReference type="PIRSR" id="PIRSR036492-1"/>
    </source>
</evidence>
<evidence type="ECO:0000256" key="6">
    <source>
        <dbReference type="PROSITE-ProRule" id="PRU10007"/>
    </source>
</evidence>
<evidence type="ECO:0000256" key="4">
    <source>
        <dbReference type="PIRNR" id="PIRNR036492"/>
    </source>
</evidence>
<organism evidence="9 10">
    <name type="scientific">Palleronia aestuarii</name>
    <dbReference type="NCBI Taxonomy" id="568105"/>
    <lineage>
        <taxon>Bacteria</taxon>
        <taxon>Pseudomonadati</taxon>
        <taxon>Pseudomonadota</taxon>
        <taxon>Alphaproteobacteria</taxon>
        <taxon>Rhodobacterales</taxon>
        <taxon>Roseobacteraceae</taxon>
        <taxon>Palleronia</taxon>
    </lineage>
</organism>
<name>A0A2W7N9H1_9RHOB</name>
<feature type="domain" description="Aldehyde dehydrogenase" evidence="8">
    <location>
        <begin position="23"/>
        <end position="428"/>
    </location>
</feature>
<dbReference type="InterPro" id="IPR029510">
    <property type="entry name" value="Ald_DH_CS_GLU"/>
</dbReference>
<dbReference type="Gene3D" id="3.40.605.10">
    <property type="entry name" value="Aldehyde Dehydrogenase, Chain A, domain 1"/>
    <property type="match status" value="1"/>
</dbReference>
<dbReference type="InterPro" id="IPR016163">
    <property type="entry name" value="Ald_DH_C"/>
</dbReference>
<keyword evidence="3" id="KW-0520">NAD</keyword>
<dbReference type="RefSeq" id="WP_234822538.1">
    <property type="nucleotide sequence ID" value="NZ_QKZL01000005.1"/>
</dbReference>
<dbReference type="PROSITE" id="PS00687">
    <property type="entry name" value="ALDEHYDE_DEHYDR_GLU"/>
    <property type="match status" value="1"/>
</dbReference>
<evidence type="ECO:0000313" key="10">
    <source>
        <dbReference type="Proteomes" id="UP000248916"/>
    </source>
</evidence>
<sequence>MEHDLPDILRDAASRLPPDETPLDLAARRRHLDALARELRASAEDFAAAIDADFGGRPRVETMLAEIAMVLENIRWTRRRLKRWTRAKRVVLPLEFLPSRARVERVPLGLVGILAPWNYPVQLALVPLVAALAGGNRVILHPSEHVPRTAELLAEVVHRAVGARVRVVTGGTKVAAALARMPLDGLFYTGSTQTGRKVLAAAAENLTPTILELGGKSPAIALPESDPDRVAVSIMAGKLLNAGQTCVAPDYLMVPRAEIPRYVLALKDAATTLYPDPESPDYAAIARPADRDRLEALLDAVEAVPLMAQMPDPPRLGAWAVVDPDPESPLMQEEIFGPILPILPYDTPEAAAGFVNARPTPLALYVYGEDEAACDRMVGRIRSGGAMVNESVLHVAVHSLPFGGAGASGMGAYHGEEGFRSFTRPRSVVIRSRFAPIGLARPPYGPAIQRIIRFLLR</sequence>
<comment type="similarity">
    <text evidence="1 4 7">Belongs to the aldehyde dehydrogenase family.</text>
</comment>
<evidence type="ECO:0000313" key="9">
    <source>
        <dbReference type="EMBL" id="PZX17055.1"/>
    </source>
</evidence>
<dbReference type="AlphaFoldDB" id="A0A2W7N9H1"/>
<dbReference type="SUPFAM" id="SSF53720">
    <property type="entry name" value="ALDH-like"/>
    <property type="match status" value="1"/>
</dbReference>
<dbReference type="InterPro" id="IPR016162">
    <property type="entry name" value="Ald_DH_N"/>
</dbReference>
<gene>
    <name evidence="9" type="ORF">LX81_01686</name>
</gene>
<dbReference type="GO" id="GO:0004029">
    <property type="term" value="F:aldehyde dehydrogenase (NAD+) activity"/>
    <property type="evidence" value="ECO:0007669"/>
    <property type="project" value="TreeGrafter"/>
</dbReference>
<dbReference type="InterPro" id="IPR012394">
    <property type="entry name" value="Aldehyde_DH_NAD(P)"/>
</dbReference>
<comment type="caution">
    <text evidence="9">The sequence shown here is derived from an EMBL/GenBank/DDBJ whole genome shotgun (WGS) entry which is preliminary data.</text>
</comment>
<dbReference type="PANTHER" id="PTHR43570:SF20">
    <property type="entry name" value="ALDEHYDE DEHYDROGENASE ALDX-RELATED"/>
    <property type="match status" value="1"/>
</dbReference>
<keyword evidence="2 4" id="KW-0560">Oxidoreductase</keyword>
<evidence type="ECO:0000256" key="1">
    <source>
        <dbReference type="ARBA" id="ARBA00009986"/>
    </source>
</evidence>
<dbReference type="GO" id="GO:0006081">
    <property type="term" value="P:aldehyde metabolic process"/>
    <property type="evidence" value="ECO:0007669"/>
    <property type="project" value="InterPro"/>
</dbReference>
<keyword evidence="10" id="KW-1185">Reference proteome</keyword>
<evidence type="ECO:0000259" key="8">
    <source>
        <dbReference type="Pfam" id="PF00171"/>
    </source>
</evidence>
<proteinExistence type="inferred from homology"/>
<evidence type="ECO:0000256" key="2">
    <source>
        <dbReference type="ARBA" id="ARBA00023002"/>
    </source>
</evidence>
<dbReference type="InterPro" id="IPR016160">
    <property type="entry name" value="Ald_DH_CS_CYS"/>
</dbReference>
<dbReference type="InterPro" id="IPR015590">
    <property type="entry name" value="Aldehyde_DH_dom"/>
</dbReference>
<dbReference type="Pfam" id="PF00171">
    <property type="entry name" value="Aldedh"/>
    <property type="match status" value="1"/>
</dbReference>
<feature type="active site" evidence="5 6">
    <location>
        <position position="212"/>
    </location>
</feature>
<protein>
    <recommendedName>
        <fullName evidence="4">Aldehyde dehydrogenase</fullName>
    </recommendedName>
</protein>
<evidence type="ECO:0000256" key="3">
    <source>
        <dbReference type="ARBA" id="ARBA00023027"/>
    </source>
</evidence>
<evidence type="ECO:0000256" key="7">
    <source>
        <dbReference type="RuleBase" id="RU003345"/>
    </source>
</evidence>